<reference evidence="2 3" key="1">
    <citation type="submission" date="2020-12" db="EMBL/GenBank/DDBJ databases">
        <title>Concerted genomic and epigenomic changes stabilize Arabidopsis allopolyploids.</title>
        <authorList>
            <person name="Chen Z."/>
        </authorList>
    </citation>
    <scope>NUCLEOTIDE SEQUENCE [LARGE SCALE GENOMIC DNA]</scope>
    <source>
        <strain evidence="2">Allo738</strain>
        <tissue evidence="2">Leaf</tissue>
    </source>
</reference>
<keyword evidence="3" id="KW-1185">Reference proteome</keyword>
<name>A0A8T2DYD4_9BRAS</name>
<gene>
    <name evidence="2" type="ORF">ISN45_At04g014160</name>
</gene>
<dbReference type="InterPro" id="IPR044730">
    <property type="entry name" value="RNase_H-like_dom_plant"/>
</dbReference>
<dbReference type="PANTHER" id="PTHR33116:SF78">
    <property type="entry name" value="OS12G0587133 PROTEIN"/>
    <property type="match status" value="1"/>
</dbReference>
<organism evidence="2 3">
    <name type="scientific">Arabidopsis thaliana x Arabidopsis arenosa</name>
    <dbReference type="NCBI Taxonomy" id="1240361"/>
    <lineage>
        <taxon>Eukaryota</taxon>
        <taxon>Viridiplantae</taxon>
        <taxon>Streptophyta</taxon>
        <taxon>Embryophyta</taxon>
        <taxon>Tracheophyta</taxon>
        <taxon>Spermatophyta</taxon>
        <taxon>Magnoliopsida</taxon>
        <taxon>eudicotyledons</taxon>
        <taxon>Gunneridae</taxon>
        <taxon>Pentapetalae</taxon>
        <taxon>rosids</taxon>
        <taxon>malvids</taxon>
        <taxon>Brassicales</taxon>
        <taxon>Brassicaceae</taxon>
        <taxon>Camelineae</taxon>
        <taxon>Arabidopsis</taxon>
    </lineage>
</organism>
<feature type="domain" description="RNase H type-1" evidence="1">
    <location>
        <begin position="421"/>
        <end position="551"/>
    </location>
</feature>
<dbReference type="InterPro" id="IPR002156">
    <property type="entry name" value="RNaseH_domain"/>
</dbReference>
<evidence type="ECO:0000313" key="2">
    <source>
        <dbReference type="EMBL" id="KAG7615876.1"/>
    </source>
</evidence>
<comment type="caution">
    <text evidence="2">The sequence shown here is derived from an EMBL/GenBank/DDBJ whole genome shotgun (WGS) entry which is preliminary data.</text>
</comment>
<evidence type="ECO:0000259" key="1">
    <source>
        <dbReference type="PROSITE" id="PS50879"/>
    </source>
</evidence>
<dbReference type="PANTHER" id="PTHR33116">
    <property type="entry name" value="REVERSE TRANSCRIPTASE ZINC-BINDING DOMAIN-CONTAINING PROTEIN-RELATED-RELATED"/>
    <property type="match status" value="1"/>
</dbReference>
<dbReference type="Pfam" id="PF13456">
    <property type="entry name" value="RVT_3"/>
    <property type="match status" value="1"/>
</dbReference>
<evidence type="ECO:0000313" key="3">
    <source>
        <dbReference type="Proteomes" id="UP000694240"/>
    </source>
</evidence>
<dbReference type="PROSITE" id="PS50879">
    <property type="entry name" value="RNASE_H_1"/>
    <property type="match status" value="1"/>
</dbReference>
<dbReference type="EMBL" id="JAEFBK010000004">
    <property type="protein sequence ID" value="KAG7615876.1"/>
    <property type="molecule type" value="Genomic_DNA"/>
</dbReference>
<protein>
    <submittedName>
        <fullName evidence="2">Ribonuclease H domain</fullName>
    </submittedName>
</protein>
<dbReference type="GO" id="GO:0003676">
    <property type="term" value="F:nucleic acid binding"/>
    <property type="evidence" value="ECO:0007669"/>
    <property type="project" value="InterPro"/>
</dbReference>
<sequence length="553" mass="62699">MVHSVESGIQTTTVLGKYLSMPILQKRVNKETFGEILERVNSKLAGWKGKCLSLAGRLTLTKSVLASIPIHTMCVITMPKALLDDLDKVARSFLWGSTSEKRKQHLISWKRVCTPKQEGGLGIKRAQDMNKALLAKLGWRLLTDHQSLWARILRRKYKVGDTHNIAWTVPKSTWSSTWRSVGLGIREVVLQGQSWVLGDGRDILFWKDRWLTNEPIIDSAVDVVPADRVNDCVSDLWWDGRGWELGRFLPYNTENTRLRLGALVVDKITGTRDHLSWGLTVDGAFTVKSAYSLLTRSGELRPNMEKFWSCVWSCMVPERRIVPPSKVHQFFTMSLLEWLYANLSVEVRMEHFLWSTIFGMALWWGWKWRCGNLFGVNGKCRDRVGFIKKLAKEVNDANVLGRGGQGPRVRVERMVKWEPPRSGWLKLNTDGASRGNPGRASAGGVLRDALGEWRGGFALNIGICSAPLAELWGVYYGLYIAWQKRVTNLELAVDSKVVVGFLKTGVSATYPLSFLVRLCHGYISKDWNVHIYHTYREANRLADGLATMLFLYS</sequence>
<dbReference type="GO" id="GO:0004523">
    <property type="term" value="F:RNA-DNA hybrid ribonuclease activity"/>
    <property type="evidence" value="ECO:0007669"/>
    <property type="project" value="InterPro"/>
</dbReference>
<dbReference type="CDD" id="cd06222">
    <property type="entry name" value="RNase_H_like"/>
    <property type="match status" value="1"/>
</dbReference>
<proteinExistence type="predicted"/>
<dbReference type="Proteomes" id="UP000694240">
    <property type="component" value="Chromosome 4"/>
</dbReference>
<dbReference type="AlphaFoldDB" id="A0A8T2DYD4"/>
<accession>A0A8T2DYD4</accession>